<sequence>MRGDIHVLRNDPHAKGHEQRGQRYCVILQTDALEVLSTVIVAPTTGQDLLGRSWRVPITVKGEKSLLLIEQTRAVDKSRVGELVGHVTRDELDRIAEALAMVLDL</sequence>
<dbReference type="SUPFAM" id="SSF50118">
    <property type="entry name" value="Cell growth inhibitor/plasmid maintenance toxic component"/>
    <property type="match status" value="1"/>
</dbReference>
<dbReference type="Proteomes" id="UP000603463">
    <property type="component" value="Unassembled WGS sequence"/>
</dbReference>
<dbReference type="GO" id="GO:0006402">
    <property type="term" value="P:mRNA catabolic process"/>
    <property type="evidence" value="ECO:0007669"/>
    <property type="project" value="TreeGrafter"/>
</dbReference>
<evidence type="ECO:0000313" key="4">
    <source>
        <dbReference type="Proteomes" id="UP000603463"/>
    </source>
</evidence>
<protein>
    <submittedName>
        <fullName evidence="3">Type II toxin-antitoxin system PemK/MazF family toxin</fullName>
    </submittedName>
</protein>
<dbReference type="GO" id="GO:0016075">
    <property type="term" value="P:rRNA catabolic process"/>
    <property type="evidence" value="ECO:0007669"/>
    <property type="project" value="TreeGrafter"/>
</dbReference>
<dbReference type="EMBL" id="WVBC01000002">
    <property type="protein sequence ID" value="NKT77284.1"/>
    <property type="molecule type" value="Genomic_DNA"/>
</dbReference>
<dbReference type="PANTHER" id="PTHR33988">
    <property type="entry name" value="ENDORIBONUCLEASE MAZF-RELATED"/>
    <property type="match status" value="1"/>
</dbReference>
<keyword evidence="2" id="KW-1277">Toxin-antitoxin system</keyword>
<reference evidence="3" key="1">
    <citation type="journal article" date="2020" name="Environ. Microbiol.">
        <title>The novel and transferable erm(51) gene confers Macrolides, Lincosamides, and Streptogramins B (MLSB) resistance to clonal Rhodococcus equi in the environment.</title>
        <authorList>
            <person name="Huber L."/>
            <person name="Giguere S."/>
            <person name="Slovis N.M."/>
            <person name="Alvarez-Narvaez S."/>
            <person name="Hart K.A."/>
            <person name="Greiter M."/>
            <person name="Morris E.R.A."/>
            <person name="Cohen N.D."/>
        </authorList>
    </citation>
    <scope>NUCLEOTIDE SEQUENCE</scope>
    <source>
        <strain evidence="3">Lh_116_1</strain>
    </source>
</reference>
<dbReference type="PANTHER" id="PTHR33988:SF2">
    <property type="entry name" value="ENDORIBONUCLEASE MAZF"/>
    <property type="match status" value="1"/>
</dbReference>
<dbReference type="AlphaFoldDB" id="A0A9Q4ZIJ4"/>
<evidence type="ECO:0000256" key="2">
    <source>
        <dbReference type="ARBA" id="ARBA00022649"/>
    </source>
</evidence>
<gene>
    <name evidence="3" type="ORF">GS882_03525</name>
</gene>
<comment type="caution">
    <text evidence="3">The sequence shown here is derived from an EMBL/GenBank/DDBJ whole genome shotgun (WGS) entry which is preliminary data.</text>
</comment>
<dbReference type="InterPro" id="IPR003477">
    <property type="entry name" value="PemK-like"/>
</dbReference>
<proteinExistence type="inferred from homology"/>
<dbReference type="InterPro" id="IPR011067">
    <property type="entry name" value="Plasmid_toxin/cell-grow_inhib"/>
</dbReference>
<dbReference type="Gene3D" id="2.30.30.110">
    <property type="match status" value="1"/>
</dbReference>
<comment type="similarity">
    <text evidence="1">Belongs to the PemK/MazF family.</text>
</comment>
<evidence type="ECO:0000256" key="1">
    <source>
        <dbReference type="ARBA" id="ARBA00007521"/>
    </source>
</evidence>
<accession>A0A9Q4ZIJ4</accession>
<dbReference type="Pfam" id="PF02452">
    <property type="entry name" value="PemK_toxin"/>
    <property type="match status" value="1"/>
</dbReference>
<name>A0A9Q4ZIJ4_RHOHA</name>
<dbReference type="GO" id="GO:0004521">
    <property type="term" value="F:RNA endonuclease activity"/>
    <property type="evidence" value="ECO:0007669"/>
    <property type="project" value="TreeGrafter"/>
</dbReference>
<organism evidence="3 4">
    <name type="scientific">Rhodococcus hoagii</name>
    <name type="common">Corynebacterium equii</name>
    <dbReference type="NCBI Taxonomy" id="43767"/>
    <lineage>
        <taxon>Bacteria</taxon>
        <taxon>Bacillati</taxon>
        <taxon>Actinomycetota</taxon>
        <taxon>Actinomycetes</taxon>
        <taxon>Mycobacteriales</taxon>
        <taxon>Nocardiaceae</taxon>
        <taxon>Prescottella</taxon>
    </lineage>
</organism>
<evidence type="ECO:0000313" key="3">
    <source>
        <dbReference type="EMBL" id="NKT77284.1"/>
    </source>
</evidence>
<dbReference type="GO" id="GO:0003677">
    <property type="term" value="F:DNA binding"/>
    <property type="evidence" value="ECO:0007669"/>
    <property type="project" value="InterPro"/>
</dbReference>